<comment type="caution">
    <text evidence="3">The sequence shown here is derived from an EMBL/GenBank/DDBJ whole genome shotgun (WGS) entry which is preliminary data.</text>
</comment>
<dbReference type="Pfam" id="PF07679">
    <property type="entry name" value="I-set"/>
    <property type="match status" value="6"/>
</dbReference>
<feature type="domain" description="Ig-like" evidence="2">
    <location>
        <begin position="275"/>
        <end position="363"/>
    </location>
</feature>
<dbReference type="SMART" id="SM00409">
    <property type="entry name" value="IG"/>
    <property type="match status" value="6"/>
</dbReference>
<dbReference type="SMART" id="SM00408">
    <property type="entry name" value="IGc2"/>
    <property type="match status" value="6"/>
</dbReference>
<dbReference type="Gene3D" id="2.60.40.10">
    <property type="entry name" value="Immunoglobulins"/>
    <property type="match status" value="6"/>
</dbReference>
<gene>
    <name evidence="3" type="primary">TTN</name>
    <name evidence="3" type="ORF">AMEX_G14821</name>
</gene>
<evidence type="ECO:0000256" key="1">
    <source>
        <dbReference type="ARBA" id="ARBA00023319"/>
    </source>
</evidence>
<feature type="domain" description="Ig-like" evidence="2">
    <location>
        <begin position="458"/>
        <end position="548"/>
    </location>
</feature>
<proteinExistence type="predicted"/>
<feature type="domain" description="Ig-like" evidence="2">
    <location>
        <begin position="368"/>
        <end position="457"/>
    </location>
</feature>
<dbReference type="InterPro" id="IPR003598">
    <property type="entry name" value="Ig_sub2"/>
</dbReference>
<dbReference type="InterPro" id="IPR003599">
    <property type="entry name" value="Ig_sub"/>
</dbReference>
<dbReference type="FunFam" id="2.60.40.10:FF:000022">
    <property type="entry name" value="Cardiac titin"/>
    <property type="match status" value="5"/>
</dbReference>
<dbReference type="AlphaFoldDB" id="A0A8T2LLR9"/>
<feature type="domain" description="Ig-like" evidence="2">
    <location>
        <begin position="13"/>
        <end position="101"/>
    </location>
</feature>
<dbReference type="InterPro" id="IPR036179">
    <property type="entry name" value="Ig-like_dom_sf"/>
</dbReference>
<evidence type="ECO:0000313" key="3">
    <source>
        <dbReference type="EMBL" id="KAG9271834.1"/>
    </source>
</evidence>
<dbReference type="FunFam" id="2.60.40.10:FF:000107">
    <property type="entry name" value="Myosin, light chain kinase a"/>
    <property type="match status" value="1"/>
</dbReference>
<name>A0A8T2LLR9_ASTMX</name>
<sequence>MLTFFGFLLIEPPSFVQKLDNMSALVGSEITMQCLLKGSLPMTVSWLKEEHEVRDSEHVQISFENRTAVLHMSGIELKHGGKYTCTAQNEAGSQKCTAALVVKEPSKPISVTVGDPATLECRFSGTKPLKARWLRDGKELTSGRKYKVQSTDKSSTLKILTAERSDEGEYVFEVSNDVGTRLASSASLPNVFDIKGSFAQLDCLVSGSLPISITWFKENKEIEADEKHKCIFYENAASLEITRLDSSDGGSYTCIATNKAGTDQCSGVLKVKEPPTIIERPESQDVIPGTRVKFNVLISGTPPLTIKWFKDKKEVLSGVDCSVHKDDSSTSLELFFTKPSDSGDYICEISNDVGSDSCQASLFVKEPPKFTRKPDRVSVVRPGEAVFFECQVVGTPEIDIYWFRDGNEISQSSKHKMSFSDSLARLEITGAETKDSGVYYCEARNEAGSESCSMEMKPPVIVKPFSPVEVVNGFNALFECQVKGTAPFEITWQKDSKEIKASTKHLISQKNGSVMILDVQKCDALDVGEYNCIITNEVGSCSCRTTLSIKGWIIV</sequence>
<feature type="domain" description="Ig-like" evidence="2">
    <location>
        <begin position="195"/>
        <end position="270"/>
    </location>
</feature>
<feature type="domain" description="Ig-like" evidence="2">
    <location>
        <begin position="114"/>
        <end position="189"/>
    </location>
</feature>
<keyword evidence="1" id="KW-0393">Immunoglobulin domain</keyword>
<dbReference type="PANTHER" id="PTHR47633">
    <property type="entry name" value="IMMUNOGLOBULIN"/>
    <property type="match status" value="1"/>
</dbReference>
<reference evidence="3 4" key="1">
    <citation type="submission" date="2021-07" db="EMBL/GenBank/DDBJ databases">
        <authorList>
            <person name="Imarazene B."/>
            <person name="Zahm M."/>
            <person name="Klopp C."/>
            <person name="Cabau C."/>
            <person name="Beille S."/>
            <person name="Jouanno E."/>
            <person name="Castinel A."/>
            <person name="Lluch J."/>
            <person name="Gil L."/>
            <person name="Kuchtly C."/>
            <person name="Lopez Roques C."/>
            <person name="Donnadieu C."/>
            <person name="Parrinello H."/>
            <person name="Journot L."/>
            <person name="Du K."/>
            <person name="Schartl M."/>
            <person name="Retaux S."/>
            <person name="Guiguen Y."/>
        </authorList>
    </citation>
    <scope>NUCLEOTIDE SEQUENCE [LARGE SCALE GENOMIC DNA]</scope>
    <source>
        <strain evidence="3">Pach_M1</strain>
        <tissue evidence="3">Testis</tissue>
    </source>
</reference>
<accession>A0A8T2LLR9</accession>
<dbReference type="GO" id="GO:0055013">
    <property type="term" value="P:cardiac muscle cell development"/>
    <property type="evidence" value="ECO:0007669"/>
    <property type="project" value="UniProtKB-ARBA"/>
</dbReference>
<dbReference type="EMBL" id="JAICCE010000011">
    <property type="protein sequence ID" value="KAG9271834.1"/>
    <property type="molecule type" value="Genomic_DNA"/>
</dbReference>
<dbReference type="InterPro" id="IPR007110">
    <property type="entry name" value="Ig-like_dom"/>
</dbReference>
<dbReference type="OrthoDB" id="5969272at2759"/>
<evidence type="ECO:0000313" key="4">
    <source>
        <dbReference type="Proteomes" id="UP000752171"/>
    </source>
</evidence>
<dbReference type="InterPro" id="IPR013783">
    <property type="entry name" value="Ig-like_fold"/>
</dbReference>
<evidence type="ECO:0000259" key="2">
    <source>
        <dbReference type="PROSITE" id="PS50835"/>
    </source>
</evidence>
<dbReference type="GO" id="GO:0004672">
    <property type="term" value="F:protein kinase activity"/>
    <property type="evidence" value="ECO:0007669"/>
    <property type="project" value="TreeGrafter"/>
</dbReference>
<protein>
    <submittedName>
        <fullName evidence="3">Titin-like</fullName>
    </submittedName>
</protein>
<dbReference type="InterPro" id="IPR013098">
    <property type="entry name" value="Ig_I-set"/>
</dbReference>
<dbReference type="GO" id="GO:0003007">
    <property type="term" value="P:heart morphogenesis"/>
    <property type="evidence" value="ECO:0007669"/>
    <property type="project" value="UniProtKB-ARBA"/>
</dbReference>
<dbReference type="Proteomes" id="UP000752171">
    <property type="component" value="Unassembled WGS sequence"/>
</dbReference>
<organism evidence="3 4">
    <name type="scientific">Astyanax mexicanus</name>
    <name type="common">Blind cave fish</name>
    <name type="synonym">Astyanax fasciatus mexicanus</name>
    <dbReference type="NCBI Taxonomy" id="7994"/>
    <lineage>
        <taxon>Eukaryota</taxon>
        <taxon>Metazoa</taxon>
        <taxon>Chordata</taxon>
        <taxon>Craniata</taxon>
        <taxon>Vertebrata</taxon>
        <taxon>Euteleostomi</taxon>
        <taxon>Actinopterygii</taxon>
        <taxon>Neopterygii</taxon>
        <taxon>Teleostei</taxon>
        <taxon>Ostariophysi</taxon>
        <taxon>Characiformes</taxon>
        <taxon>Characoidei</taxon>
        <taxon>Acestrorhamphidae</taxon>
        <taxon>Acestrorhamphinae</taxon>
        <taxon>Astyanax</taxon>
    </lineage>
</organism>
<dbReference type="PANTHER" id="PTHR47633:SF13">
    <property type="entry name" value="MYOPALLADIN"/>
    <property type="match status" value="1"/>
</dbReference>
<dbReference type="SUPFAM" id="SSF48726">
    <property type="entry name" value="Immunoglobulin"/>
    <property type="match status" value="6"/>
</dbReference>
<dbReference type="CDD" id="cd00096">
    <property type="entry name" value="Ig"/>
    <property type="match status" value="1"/>
</dbReference>
<dbReference type="PROSITE" id="PS50835">
    <property type="entry name" value="IG_LIKE"/>
    <property type="match status" value="6"/>
</dbReference>